<reference evidence="1" key="2">
    <citation type="journal article" date="2015" name="Fish Shellfish Immunol.">
        <title>Early steps in the European eel (Anguilla anguilla)-Vibrio vulnificus interaction in the gills: Role of the RtxA13 toxin.</title>
        <authorList>
            <person name="Callol A."/>
            <person name="Pajuelo D."/>
            <person name="Ebbesson L."/>
            <person name="Teles M."/>
            <person name="MacKenzie S."/>
            <person name="Amaro C."/>
        </authorList>
    </citation>
    <scope>NUCLEOTIDE SEQUENCE</scope>
</reference>
<name>A0A0E9TJ58_ANGAN</name>
<proteinExistence type="predicted"/>
<accession>A0A0E9TJ58</accession>
<evidence type="ECO:0000313" key="1">
    <source>
        <dbReference type="EMBL" id="JAH52733.1"/>
    </source>
</evidence>
<sequence length="12" mass="1222">MQTPAATAALFT</sequence>
<dbReference type="EMBL" id="GBXM01055844">
    <property type="protein sequence ID" value="JAH52733.1"/>
    <property type="molecule type" value="Transcribed_RNA"/>
</dbReference>
<reference evidence="1" key="1">
    <citation type="submission" date="2014-11" db="EMBL/GenBank/DDBJ databases">
        <authorList>
            <person name="Amaro Gonzalez C."/>
        </authorList>
    </citation>
    <scope>NUCLEOTIDE SEQUENCE</scope>
</reference>
<organism evidence="1">
    <name type="scientific">Anguilla anguilla</name>
    <name type="common">European freshwater eel</name>
    <name type="synonym">Muraena anguilla</name>
    <dbReference type="NCBI Taxonomy" id="7936"/>
    <lineage>
        <taxon>Eukaryota</taxon>
        <taxon>Metazoa</taxon>
        <taxon>Chordata</taxon>
        <taxon>Craniata</taxon>
        <taxon>Vertebrata</taxon>
        <taxon>Euteleostomi</taxon>
        <taxon>Actinopterygii</taxon>
        <taxon>Neopterygii</taxon>
        <taxon>Teleostei</taxon>
        <taxon>Anguilliformes</taxon>
        <taxon>Anguillidae</taxon>
        <taxon>Anguilla</taxon>
    </lineage>
</organism>
<protein>
    <submittedName>
        <fullName evidence="1">Uncharacterized protein</fullName>
    </submittedName>
</protein>